<protein>
    <recommendedName>
        <fullName evidence="3">Retrotransposon gag domain-containing protein</fullName>
    </recommendedName>
</protein>
<comment type="caution">
    <text evidence="1">The sequence shown here is derived from an EMBL/GenBank/DDBJ whole genome shotgun (WGS) entry which is preliminary data.</text>
</comment>
<gene>
    <name evidence="1" type="ORF">Dsin_000145</name>
</gene>
<reference evidence="1" key="1">
    <citation type="journal article" date="2023" name="Plant J.">
        <title>Genome sequences and population genomics provide insights into the demographic history, inbreeding, and mutation load of two 'living fossil' tree species of Dipteronia.</title>
        <authorList>
            <person name="Feng Y."/>
            <person name="Comes H.P."/>
            <person name="Chen J."/>
            <person name="Zhu S."/>
            <person name="Lu R."/>
            <person name="Zhang X."/>
            <person name="Li P."/>
            <person name="Qiu J."/>
            <person name="Olsen K.M."/>
            <person name="Qiu Y."/>
        </authorList>
    </citation>
    <scope>NUCLEOTIDE SEQUENCE</scope>
    <source>
        <strain evidence="1">NBL</strain>
    </source>
</reference>
<evidence type="ECO:0008006" key="3">
    <source>
        <dbReference type="Google" id="ProtNLM"/>
    </source>
</evidence>
<sequence>MGFNGSLGSNNYFSSYNDYQPRLRFFSGHMKTEEFINWLEEVEEYFEYQKTEESLKVLFVEIYLKNDALIWWEDFQKDRKRFGMDRIQSWPVMKQVMWEEYLPNDYFKDFCHAEDTVEDISYEVEIVEGIEDEPWILEVEDYDPTIDIDCTLDVAQAKLEAKSISIDKVSKGDNLCGIFNQIDLQFLLDRFENSHKFFGGNLRIVFLHLDFEDPTLLLPSEVYSFKPVIDKMVHLKYYPPIQNLARLEDEFFLRGGEYHVGWKELATRNCYRPNLHRCPVVQAAAFSAFHWTFALVPLWIWDGLRRDFSVGVYHSHKTNRGSSLFTCLSACFNLTRGRVLFKKG</sequence>
<organism evidence="1 2">
    <name type="scientific">Dipteronia sinensis</name>
    <dbReference type="NCBI Taxonomy" id="43782"/>
    <lineage>
        <taxon>Eukaryota</taxon>
        <taxon>Viridiplantae</taxon>
        <taxon>Streptophyta</taxon>
        <taxon>Embryophyta</taxon>
        <taxon>Tracheophyta</taxon>
        <taxon>Spermatophyta</taxon>
        <taxon>Magnoliopsida</taxon>
        <taxon>eudicotyledons</taxon>
        <taxon>Gunneridae</taxon>
        <taxon>Pentapetalae</taxon>
        <taxon>rosids</taxon>
        <taxon>malvids</taxon>
        <taxon>Sapindales</taxon>
        <taxon>Sapindaceae</taxon>
        <taxon>Hippocastanoideae</taxon>
        <taxon>Acereae</taxon>
        <taxon>Dipteronia</taxon>
    </lineage>
</organism>
<dbReference type="Proteomes" id="UP001281410">
    <property type="component" value="Unassembled WGS sequence"/>
</dbReference>
<dbReference type="EMBL" id="JANJYJ010000824">
    <property type="protein sequence ID" value="KAK3170529.1"/>
    <property type="molecule type" value="Genomic_DNA"/>
</dbReference>
<dbReference type="AlphaFoldDB" id="A0AAE0DIA6"/>
<evidence type="ECO:0000313" key="2">
    <source>
        <dbReference type="Proteomes" id="UP001281410"/>
    </source>
</evidence>
<proteinExistence type="predicted"/>
<keyword evidence="2" id="KW-1185">Reference proteome</keyword>
<name>A0AAE0DIA6_9ROSI</name>
<evidence type="ECO:0000313" key="1">
    <source>
        <dbReference type="EMBL" id="KAK3170529.1"/>
    </source>
</evidence>
<accession>A0AAE0DIA6</accession>